<sequence length="532" mass="61162">MLTKQRAALYSRLSRDDGIGESESNSITNQKEMLIRYAKENSFSIVDHYVDDGWTGTSFERPNFKRMVADIEKGLIDVVIVKDLSRLGRNNAMVALYTEMIFPDNDVRFIAINDNIDSINGDNDIMPFKSVVNEFYAKDISKKIRSAYRVRAQNGDFTAAFAPYGYKKAPNNKHKLIPDENTADVVRKIFKLAAEGVSPYKISMILKKEKILIPRAYQALETGRYNNCYDTEHPYDWCNSTVTIILKNRVYLGHMVNNKSTTKSYKNRKLVKVPESEWIEVKNTHEPLVDEMTWELAQKTIGKRKRPMRTGEIQIFSGLVKCSTCGCTLSLARQNDRKGNGSFACSKSRKKGKAYCSFHYITYDNLYNIVLDDIKTQAKAAKNFEADFIDMIVNLKLKKQKEQCSKNVKNIEKAKARLSELENIIKCLYEDRVKGRMTDVRFASLADGYEQEENQIRNDIQEWQGELDIISDTKEQTKLFADSVKKYTDIKELTAPILNELIEKIVVHDAETIDGVRTQKIEIFYRFIGLVN</sequence>
<dbReference type="InterPro" id="IPR011109">
    <property type="entry name" value="DNA_bind_recombinase_dom"/>
</dbReference>
<dbReference type="CDD" id="cd03770">
    <property type="entry name" value="SR_TndX_transposase"/>
    <property type="match status" value="1"/>
</dbReference>
<dbReference type="GO" id="GO:0000150">
    <property type="term" value="F:DNA strand exchange activity"/>
    <property type="evidence" value="ECO:0007669"/>
    <property type="project" value="InterPro"/>
</dbReference>
<dbReference type="Pfam" id="PF14287">
    <property type="entry name" value="DUF4368"/>
    <property type="match status" value="1"/>
</dbReference>
<dbReference type="PANTHER" id="PTHR30461:SF23">
    <property type="entry name" value="DNA RECOMBINASE-RELATED"/>
    <property type="match status" value="1"/>
</dbReference>
<dbReference type="AlphaFoldDB" id="A0A9D1MA18"/>
<dbReference type="InterPro" id="IPR036162">
    <property type="entry name" value="Resolvase-like_N_sf"/>
</dbReference>
<feature type="domain" description="Resolvase/invertase-type recombinase catalytic" evidence="2">
    <location>
        <begin position="6"/>
        <end position="155"/>
    </location>
</feature>
<dbReference type="InterPro" id="IPR025378">
    <property type="entry name" value="DUF4368"/>
</dbReference>
<name>A0A9D1MA18_9FIRM</name>
<gene>
    <name evidence="4" type="ORF">IAA61_01295</name>
</gene>
<reference evidence="4" key="2">
    <citation type="journal article" date="2021" name="PeerJ">
        <title>Extensive microbial diversity within the chicken gut microbiome revealed by metagenomics and culture.</title>
        <authorList>
            <person name="Gilroy R."/>
            <person name="Ravi A."/>
            <person name="Getino M."/>
            <person name="Pursley I."/>
            <person name="Horton D.L."/>
            <person name="Alikhan N.F."/>
            <person name="Baker D."/>
            <person name="Gharbi K."/>
            <person name="Hall N."/>
            <person name="Watson M."/>
            <person name="Adriaenssens E.M."/>
            <person name="Foster-Nyarko E."/>
            <person name="Jarju S."/>
            <person name="Secka A."/>
            <person name="Antonio M."/>
            <person name="Oren A."/>
            <person name="Chaudhuri R.R."/>
            <person name="La Ragione R."/>
            <person name="Hildebrand F."/>
            <person name="Pallen M.J."/>
        </authorList>
    </citation>
    <scope>NUCLEOTIDE SEQUENCE</scope>
    <source>
        <strain evidence="4">USAMLcec3-3695</strain>
    </source>
</reference>
<protein>
    <submittedName>
        <fullName evidence="4">Recombinase family protein</fullName>
    </submittedName>
</protein>
<dbReference type="PANTHER" id="PTHR30461">
    <property type="entry name" value="DNA-INVERTASE FROM LAMBDOID PROPHAGE"/>
    <property type="match status" value="1"/>
</dbReference>
<evidence type="ECO:0000256" key="1">
    <source>
        <dbReference type="SAM" id="Coils"/>
    </source>
</evidence>
<feature type="domain" description="Recombinase" evidence="3">
    <location>
        <begin position="163"/>
        <end position="307"/>
    </location>
</feature>
<evidence type="ECO:0000259" key="2">
    <source>
        <dbReference type="PROSITE" id="PS51736"/>
    </source>
</evidence>
<proteinExistence type="predicted"/>
<dbReference type="InterPro" id="IPR006119">
    <property type="entry name" value="Resolv_N"/>
</dbReference>
<dbReference type="PROSITE" id="PS51736">
    <property type="entry name" value="RECOMBINASES_3"/>
    <property type="match status" value="1"/>
</dbReference>
<dbReference type="SUPFAM" id="SSF53041">
    <property type="entry name" value="Resolvase-like"/>
    <property type="match status" value="1"/>
</dbReference>
<reference evidence="4" key="1">
    <citation type="submission" date="2020-10" db="EMBL/GenBank/DDBJ databases">
        <authorList>
            <person name="Gilroy R."/>
        </authorList>
    </citation>
    <scope>NUCLEOTIDE SEQUENCE</scope>
    <source>
        <strain evidence="4">USAMLcec3-3695</strain>
    </source>
</reference>
<keyword evidence="1" id="KW-0175">Coiled coil</keyword>
<dbReference type="SMART" id="SM00857">
    <property type="entry name" value="Resolvase"/>
    <property type="match status" value="1"/>
</dbReference>
<dbReference type="InterPro" id="IPR038109">
    <property type="entry name" value="DNA_bind_recomb_sf"/>
</dbReference>
<evidence type="ECO:0000259" key="3">
    <source>
        <dbReference type="PROSITE" id="PS51737"/>
    </source>
</evidence>
<dbReference type="Pfam" id="PF00239">
    <property type="entry name" value="Resolvase"/>
    <property type="match status" value="1"/>
</dbReference>
<dbReference type="Pfam" id="PF07508">
    <property type="entry name" value="Recombinase"/>
    <property type="match status" value="1"/>
</dbReference>
<dbReference type="InterPro" id="IPR025827">
    <property type="entry name" value="Zn_ribbon_recom_dom"/>
</dbReference>
<organism evidence="4 5">
    <name type="scientific">Candidatus Ornithomonoglobus merdipullorum</name>
    <dbReference type="NCBI Taxonomy" id="2840895"/>
    <lineage>
        <taxon>Bacteria</taxon>
        <taxon>Bacillati</taxon>
        <taxon>Bacillota</taxon>
        <taxon>Clostridia</taxon>
        <taxon>Candidatus Ornithomonoglobus</taxon>
    </lineage>
</organism>
<dbReference type="InterPro" id="IPR050639">
    <property type="entry name" value="SSR_resolvase"/>
</dbReference>
<evidence type="ECO:0000313" key="4">
    <source>
        <dbReference type="EMBL" id="HIU56431.1"/>
    </source>
</evidence>
<evidence type="ECO:0000313" key="5">
    <source>
        <dbReference type="Proteomes" id="UP000824109"/>
    </source>
</evidence>
<dbReference type="PROSITE" id="PS51737">
    <property type="entry name" value="RECOMBINASE_DNA_BIND"/>
    <property type="match status" value="1"/>
</dbReference>
<dbReference type="GO" id="GO:0003677">
    <property type="term" value="F:DNA binding"/>
    <property type="evidence" value="ECO:0007669"/>
    <property type="project" value="InterPro"/>
</dbReference>
<dbReference type="Gene3D" id="3.90.1750.20">
    <property type="entry name" value="Putative Large Serine Recombinase, Chain B, Domain 2"/>
    <property type="match status" value="1"/>
</dbReference>
<dbReference type="Gene3D" id="3.40.50.1390">
    <property type="entry name" value="Resolvase, N-terminal catalytic domain"/>
    <property type="match status" value="1"/>
</dbReference>
<comment type="caution">
    <text evidence="4">The sequence shown here is derived from an EMBL/GenBank/DDBJ whole genome shotgun (WGS) entry which is preliminary data.</text>
</comment>
<accession>A0A9D1MA18</accession>
<dbReference type="EMBL" id="DVNB01000016">
    <property type="protein sequence ID" value="HIU56431.1"/>
    <property type="molecule type" value="Genomic_DNA"/>
</dbReference>
<dbReference type="Pfam" id="PF13408">
    <property type="entry name" value="Zn_ribbon_recom"/>
    <property type="match status" value="1"/>
</dbReference>
<dbReference type="Proteomes" id="UP000824109">
    <property type="component" value="Unassembled WGS sequence"/>
</dbReference>
<feature type="coiled-coil region" evidence="1">
    <location>
        <begin position="394"/>
        <end position="466"/>
    </location>
</feature>